<evidence type="ECO:0000313" key="3">
    <source>
        <dbReference type="Proteomes" id="UP000053477"/>
    </source>
</evidence>
<feature type="compositionally biased region" description="Low complexity" evidence="1">
    <location>
        <begin position="98"/>
        <end position="112"/>
    </location>
</feature>
<feature type="compositionally biased region" description="Basic residues" evidence="1">
    <location>
        <begin position="129"/>
        <end position="140"/>
    </location>
</feature>
<feature type="region of interest" description="Disordered" evidence="1">
    <location>
        <begin position="84"/>
        <end position="147"/>
    </location>
</feature>
<sequence length="265" mass="30275">MNWTSLRSRIPTCQVPLVQSGRNRRFRILLQRRSISSSNLCKRRSSSLLSKGSTAAAAPTTPKVFVFFPMTRLTTLSRPTIRRLTLGTRISNHPPNPSRRSLSPTTTTAARRSPLRHSMRRSCTTSPRRSLRSSRVKIPRLPHPLSRSALAPRCNCLSSRNSLPRPRSRRTSNMWRISMLVPRSSRRNPLGRSRPLSSPRIESVWFPPSHPPHLPIISLLRLCQHPHIDFLLPKDRLARRHFSSISPSLHIVPQRPRIYGELCVS</sequence>
<dbReference type="Proteomes" id="UP000053477">
    <property type="component" value="Unassembled WGS sequence"/>
</dbReference>
<accession>A0A0H2SB20</accession>
<organism evidence="2 3">
    <name type="scientific">Schizopora paradoxa</name>
    <dbReference type="NCBI Taxonomy" id="27342"/>
    <lineage>
        <taxon>Eukaryota</taxon>
        <taxon>Fungi</taxon>
        <taxon>Dikarya</taxon>
        <taxon>Basidiomycota</taxon>
        <taxon>Agaricomycotina</taxon>
        <taxon>Agaricomycetes</taxon>
        <taxon>Hymenochaetales</taxon>
        <taxon>Schizoporaceae</taxon>
        <taxon>Schizopora</taxon>
    </lineage>
</organism>
<protein>
    <submittedName>
        <fullName evidence="2">Uncharacterized protein</fullName>
    </submittedName>
</protein>
<gene>
    <name evidence="2" type="ORF">SCHPADRAFT_92862</name>
</gene>
<evidence type="ECO:0000256" key="1">
    <source>
        <dbReference type="SAM" id="MobiDB-lite"/>
    </source>
</evidence>
<dbReference type="InParanoid" id="A0A0H2SB20"/>
<reference evidence="2 3" key="1">
    <citation type="submission" date="2015-04" db="EMBL/GenBank/DDBJ databases">
        <title>Complete genome sequence of Schizopora paradoxa KUC8140, a cosmopolitan wood degrader in East Asia.</title>
        <authorList>
            <consortium name="DOE Joint Genome Institute"/>
            <person name="Min B."/>
            <person name="Park H."/>
            <person name="Jang Y."/>
            <person name="Kim J.-J."/>
            <person name="Kim K.H."/>
            <person name="Pangilinan J."/>
            <person name="Lipzen A."/>
            <person name="Riley R."/>
            <person name="Grigoriev I.V."/>
            <person name="Spatafora J.W."/>
            <person name="Choi I.-G."/>
        </authorList>
    </citation>
    <scope>NUCLEOTIDE SEQUENCE [LARGE SCALE GENOMIC DNA]</scope>
    <source>
        <strain evidence="2 3">KUC8140</strain>
    </source>
</reference>
<proteinExistence type="predicted"/>
<evidence type="ECO:0000313" key="2">
    <source>
        <dbReference type="EMBL" id="KLO18903.1"/>
    </source>
</evidence>
<dbReference type="EMBL" id="KQ085890">
    <property type="protein sequence ID" value="KLO18903.1"/>
    <property type="molecule type" value="Genomic_DNA"/>
</dbReference>
<keyword evidence="3" id="KW-1185">Reference proteome</keyword>
<dbReference type="AlphaFoldDB" id="A0A0H2SB20"/>
<name>A0A0H2SB20_9AGAM</name>